<dbReference type="SUPFAM" id="SSF88723">
    <property type="entry name" value="PIN domain-like"/>
    <property type="match status" value="1"/>
</dbReference>
<dbReference type="KEGG" id="csty:KN1_09480"/>
<sequence length="83" mass="9318">MESKRVCLDSDILIGSFKGDPRGAIGYYTTCVNLCEYLRGMGFIGKNVDGFKVWIEANLTVLCIHNSPLKIASRVYTDLRQKN</sequence>
<organism evidence="1 2">
    <name type="scientific">Stygiolobus caldivivus</name>
    <dbReference type="NCBI Taxonomy" id="2824673"/>
    <lineage>
        <taxon>Archaea</taxon>
        <taxon>Thermoproteota</taxon>
        <taxon>Thermoprotei</taxon>
        <taxon>Sulfolobales</taxon>
        <taxon>Sulfolobaceae</taxon>
        <taxon>Stygiolobus</taxon>
    </lineage>
</organism>
<proteinExistence type="predicted"/>
<reference evidence="1 2" key="1">
    <citation type="submission" date="2021-04" db="EMBL/GenBank/DDBJ databases">
        <title>Complete genome sequence of Stygiolobus sp. KN-1.</title>
        <authorList>
            <person name="Nakamura K."/>
            <person name="Sakai H."/>
            <person name="Kurosawa N."/>
        </authorList>
    </citation>
    <scope>NUCLEOTIDE SEQUENCE [LARGE SCALE GENOMIC DNA]</scope>
    <source>
        <strain evidence="1 2">KN-1</strain>
    </source>
</reference>
<dbReference type="InterPro" id="IPR029060">
    <property type="entry name" value="PIN-like_dom_sf"/>
</dbReference>
<protein>
    <submittedName>
        <fullName evidence="1">Uncharacterized protein</fullName>
    </submittedName>
</protein>
<evidence type="ECO:0000313" key="1">
    <source>
        <dbReference type="EMBL" id="BCU69651.1"/>
    </source>
</evidence>
<evidence type="ECO:0000313" key="2">
    <source>
        <dbReference type="Proteomes" id="UP000825123"/>
    </source>
</evidence>
<dbReference type="EMBL" id="AP024597">
    <property type="protein sequence ID" value="BCU69651.1"/>
    <property type="molecule type" value="Genomic_DNA"/>
</dbReference>
<dbReference type="Gene3D" id="3.40.50.1010">
    <property type="entry name" value="5'-nuclease"/>
    <property type="match status" value="1"/>
</dbReference>
<accession>A0A8D5U6C3</accession>
<keyword evidence="2" id="KW-1185">Reference proteome</keyword>
<gene>
    <name evidence="1" type="ORF">KN1_09480</name>
</gene>
<dbReference type="AlphaFoldDB" id="A0A8D5U6C3"/>
<dbReference type="Proteomes" id="UP000825123">
    <property type="component" value="Chromosome"/>
</dbReference>
<name>A0A8D5U6C3_9CREN</name>